<evidence type="ECO:0000256" key="4">
    <source>
        <dbReference type="SAM" id="SignalP"/>
    </source>
</evidence>
<evidence type="ECO:0000256" key="2">
    <source>
        <dbReference type="ARBA" id="ARBA00022801"/>
    </source>
</evidence>
<dbReference type="EMBL" id="VWOX01000003">
    <property type="protein sequence ID" value="KAA5545504.1"/>
    <property type="molecule type" value="Genomic_DNA"/>
</dbReference>
<dbReference type="RefSeq" id="WP_150075772.1">
    <property type="nucleotide sequence ID" value="NZ_VWOX01000003.1"/>
</dbReference>
<evidence type="ECO:0000256" key="3">
    <source>
        <dbReference type="SAM" id="MobiDB-lite"/>
    </source>
</evidence>
<name>A0A5M6DDA3_9BACT</name>
<evidence type="ECO:0000256" key="1">
    <source>
        <dbReference type="ARBA" id="ARBA00008779"/>
    </source>
</evidence>
<comment type="similarity">
    <text evidence="1">Belongs to the sulfatase family.</text>
</comment>
<evidence type="ECO:0000259" key="5">
    <source>
        <dbReference type="Pfam" id="PF00884"/>
    </source>
</evidence>
<gene>
    <name evidence="6" type="ORF">FYK55_07625</name>
</gene>
<feature type="region of interest" description="Disordered" evidence="3">
    <location>
        <begin position="441"/>
        <end position="476"/>
    </location>
</feature>
<dbReference type="InterPro" id="IPR017850">
    <property type="entry name" value="Alkaline_phosphatase_core_sf"/>
</dbReference>
<feature type="chain" id="PRO_5024344657" evidence="4">
    <location>
        <begin position="24"/>
        <end position="476"/>
    </location>
</feature>
<dbReference type="AlphaFoldDB" id="A0A5M6DDA3"/>
<keyword evidence="2" id="KW-0378">Hydrolase</keyword>
<dbReference type="GO" id="GO:0004065">
    <property type="term" value="F:arylsulfatase activity"/>
    <property type="evidence" value="ECO:0007669"/>
    <property type="project" value="TreeGrafter"/>
</dbReference>
<proteinExistence type="inferred from homology"/>
<dbReference type="Gene3D" id="3.40.720.10">
    <property type="entry name" value="Alkaline Phosphatase, subunit A"/>
    <property type="match status" value="1"/>
</dbReference>
<accession>A0A5M6DDA3</accession>
<feature type="signal peptide" evidence="4">
    <location>
        <begin position="1"/>
        <end position="23"/>
    </location>
</feature>
<sequence length="476" mass="52613">MKKTIAASCGLFAALVLSVTGGAAPPNLLLFVADDMTYTDLGCFGHPDVKTPHLDALAADGCRFTRCYNSAPTCSPLRQSLYTGLYPVRNGAHPNHSRVYDHVRSLPHYLRSLGYQTAIVGKRHEAPASAFPFEMLGGQHHDGGRSPDGADLPLDLARQFLGDRGDHPWCLVVASNQPHAPWNRGDASAYPPDQLTVPPYLVDTPESRQALSKYYAEITYMDRQVGEVVKILNDLGQADNTLTLWLSEQGSQLPYGKWTCYEMGIHAAAIARWPGTIAPGRVSDALISYVDVVPTFVQLAGGDPSSLDLDGTSFAPVLRGEADSLHEYVFSVNTTRGIYHGSEAYGIRSVTDGDWLLIRNLHPENRFENMVTFRSDVFASWKRTETPFARQRVSGYQQRPATELFQVSEDPWCLNNLADQTRTADTQQRLTVALEAWMKQQGDRGRATEMSAETRQPAKRPWARKNGYALSSPARD</sequence>
<dbReference type="PANTHER" id="PTHR42693:SF53">
    <property type="entry name" value="ENDO-4-O-SULFATASE"/>
    <property type="match status" value="1"/>
</dbReference>
<dbReference type="InterPro" id="IPR050738">
    <property type="entry name" value="Sulfatase"/>
</dbReference>
<keyword evidence="4" id="KW-0732">Signal</keyword>
<organism evidence="6 7">
    <name type="scientific">Roseiconus nitratireducens</name>
    <dbReference type="NCBI Taxonomy" id="2605748"/>
    <lineage>
        <taxon>Bacteria</taxon>
        <taxon>Pseudomonadati</taxon>
        <taxon>Planctomycetota</taxon>
        <taxon>Planctomycetia</taxon>
        <taxon>Pirellulales</taxon>
        <taxon>Pirellulaceae</taxon>
        <taxon>Roseiconus</taxon>
    </lineage>
</organism>
<dbReference type="CDD" id="cd16027">
    <property type="entry name" value="SGSH"/>
    <property type="match status" value="1"/>
</dbReference>
<protein>
    <submittedName>
        <fullName evidence="6">Sulfatase</fullName>
    </submittedName>
</protein>
<dbReference type="Pfam" id="PF00884">
    <property type="entry name" value="Sulfatase"/>
    <property type="match status" value="1"/>
</dbReference>
<keyword evidence="7" id="KW-1185">Reference proteome</keyword>
<comment type="caution">
    <text evidence="6">The sequence shown here is derived from an EMBL/GenBank/DDBJ whole genome shotgun (WGS) entry which is preliminary data.</text>
</comment>
<dbReference type="SUPFAM" id="SSF53649">
    <property type="entry name" value="Alkaline phosphatase-like"/>
    <property type="match status" value="1"/>
</dbReference>
<dbReference type="InterPro" id="IPR000917">
    <property type="entry name" value="Sulfatase_N"/>
</dbReference>
<reference evidence="6 7" key="1">
    <citation type="submission" date="2019-08" db="EMBL/GenBank/DDBJ databases">
        <authorList>
            <person name="Dhanesh K."/>
            <person name="Kumar G."/>
            <person name="Sasikala C."/>
            <person name="Venkata Ramana C."/>
        </authorList>
    </citation>
    <scope>NUCLEOTIDE SEQUENCE [LARGE SCALE GENOMIC DNA]</scope>
    <source>
        <strain evidence="6 7">JC645</strain>
    </source>
</reference>
<feature type="domain" description="Sulfatase N-terminal" evidence="5">
    <location>
        <begin position="26"/>
        <end position="301"/>
    </location>
</feature>
<evidence type="ECO:0000313" key="7">
    <source>
        <dbReference type="Proteomes" id="UP000324479"/>
    </source>
</evidence>
<dbReference type="Proteomes" id="UP000324479">
    <property type="component" value="Unassembled WGS sequence"/>
</dbReference>
<dbReference type="PANTHER" id="PTHR42693">
    <property type="entry name" value="ARYLSULFATASE FAMILY MEMBER"/>
    <property type="match status" value="1"/>
</dbReference>
<evidence type="ECO:0000313" key="6">
    <source>
        <dbReference type="EMBL" id="KAA5545504.1"/>
    </source>
</evidence>